<keyword evidence="3 6" id="KW-0812">Transmembrane</keyword>
<dbReference type="InterPro" id="IPR003838">
    <property type="entry name" value="ABC3_permease_C"/>
</dbReference>
<dbReference type="KEGG" id="bliq:INP51_04880"/>
<dbReference type="GO" id="GO:0055085">
    <property type="term" value="P:transmembrane transport"/>
    <property type="evidence" value="ECO:0007669"/>
    <property type="project" value="UniProtKB-UniRule"/>
</dbReference>
<protein>
    <submittedName>
        <fullName evidence="8">ABC transporter permease</fullName>
    </submittedName>
</protein>
<feature type="transmembrane region" description="Helical" evidence="6">
    <location>
        <begin position="225"/>
        <end position="254"/>
    </location>
</feature>
<feature type="transmembrane region" description="Helical" evidence="6">
    <location>
        <begin position="201"/>
        <end position="219"/>
    </location>
</feature>
<reference evidence="8 9" key="1">
    <citation type="submission" date="2020-10" db="EMBL/GenBank/DDBJ databases">
        <title>Blautia liquoris sp.nov., isolated from the mud in a fermentation cellar used for the production of Chinese strong-flavoured liquor.</title>
        <authorList>
            <person name="Lu L."/>
        </authorList>
    </citation>
    <scope>NUCLEOTIDE SEQUENCE [LARGE SCALE GENOMIC DNA]</scope>
    <source>
        <strain evidence="8 9">LZLJ-3</strain>
    </source>
</reference>
<keyword evidence="2 6" id="KW-1003">Cell membrane</keyword>
<keyword evidence="9" id="KW-1185">Reference proteome</keyword>
<dbReference type="EMBL" id="CP063304">
    <property type="protein sequence ID" value="QOV20286.1"/>
    <property type="molecule type" value="Genomic_DNA"/>
</dbReference>
<keyword evidence="6" id="KW-0813">Transport</keyword>
<accession>A0A7M2RIY1</accession>
<keyword evidence="5 6" id="KW-0472">Membrane</keyword>
<proteinExistence type="inferred from homology"/>
<evidence type="ECO:0000256" key="4">
    <source>
        <dbReference type="ARBA" id="ARBA00022989"/>
    </source>
</evidence>
<dbReference type="PANTHER" id="PTHR46795:SF3">
    <property type="entry name" value="ABC TRANSPORTER PERMEASE"/>
    <property type="match status" value="1"/>
</dbReference>
<feature type="transmembrane region" description="Helical" evidence="6">
    <location>
        <begin position="538"/>
        <end position="559"/>
    </location>
</feature>
<feature type="transmembrane region" description="Helical" evidence="6">
    <location>
        <begin position="59"/>
        <end position="78"/>
    </location>
</feature>
<sequence>MTRGFYFKLAAQNIRKNGKIYVPYLLMSTFITAMFYILRSLTLSKSLQKMEGGTYLGEMLGFGSVIVGFFALIFLFYINSFIMKRRKKEFGLYSILGMEKRHIGKIVFWENFTIGGISIIGGVLSGILLNKLVFLFLANMLHGDILLGFEIPAGAIQSTILFFIVIQVLIFFNAFRQVFTANPIELLRGGNVGEREPNTKVLMTVVGFACLAGGYYLAVSTKDPLAAFFILMIAIILVMTGTYLTFTSGSIAFLKRLKKNKKFYYQTKHFVPVSGMIFRMKQNAIGLANIAILSTGVLLMVSTTVSLYADMSNIIDNRYPRDYTVFSVYKSGENDTEQMLQVFGTAAKKSGVETSDLFYYHYLPMNGALEGDKLDTRLTRTGEDERYVGIVTLEDYNRINKSNKTLEDGQILLYADGKSYDEDMLILLGKPFNIKEHIKSFVEHGDQISDEIGNTFVIIVKDTSVMRQLTDLREKELEDSSVNDLEAMKAFYGINVKGTKSQKTAFQKQVQEGLTESGQRMEDRESGRNNIIGMYSGLYFIGIFLSLLFLVAMVLIIYYKQISEGYDDRARFEIMQKVGMDEREIKHSINSQVLMVFFLPLITAGVHTVFAFPLMRRLLLVLGLNNPILYMTVTGLCYIIFAVFYAVVYKLTAKAYYRIVTA</sequence>
<dbReference type="Proteomes" id="UP000593601">
    <property type="component" value="Chromosome"/>
</dbReference>
<evidence type="ECO:0000256" key="5">
    <source>
        <dbReference type="ARBA" id="ARBA00023136"/>
    </source>
</evidence>
<feature type="transmembrane region" description="Helical" evidence="6">
    <location>
        <begin position="593"/>
        <end position="615"/>
    </location>
</feature>
<dbReference type="GO" id="GO:0005886">
    <property type="term" value="C:plasma membrane"/>
    <property type="evidence" value="ECO:0007669"/>
    <property type="project" value="UniProtKB-SubCell"/>
</dbReference>
<dbReference type="RefSeq" id="WP_193736606.1">
    <property type="nucleotide sequence ID" value="NZ_CP063304.1"/>
</dbReference>
<comment type="similarity">
    <text evidence="6">Belongs to the ABC-4 integral membrane protein family.</text>
</comment>
<dbReference type="PANTHER" id="PTHR46795">
    <property type="entry name" value="ABC TRANSPORTER PERMEASE-RELATED-RELATED"/>
    <property type="match status" value="1"/>
</dbReference>
<feature type="transmembrane region" description="Helical" evidence="6">
    <location>
        <begin position="21"/>
        <end position="39"/>
    </location>
</feature>
<keyword evidence="4 6" id="KW-1133">Transmembrane helix</keyword>
<evidence type="ECO:0000256" key="1">
    <source>
        <dbReference type="ARBA" id="ARBA00004651"/>
    </source>
</evidence>
<feature type="transmembrane region" description="Helical" evidence="6">
    <location>
        <begin position="149"/>
        <end position="172"/>
    </location>
</feature>
<evidence type="ECO:0000313" key="9">
    <source>
        <dbReference type="Proteomes" id="UP000593601"/>
    </source>
</evidence>
<dbReference type="PIRSF" id="PIRSF018968">
    <property type="entry name" value="ABC_permease_BceB"/>
    <property type="match status" value="1"/>
</dbReference>
<dbReference type="InterPro" id="IPR027022">
    <property type="entry name" value="ABC_permease_BceB-typ"/>
</dbReference>
<feature type="domain" description="ABC3 transporter permease C-terminal" evidence="7">
    <location>
        <begin position="62"/>
        <end position="183"/>
    </location>
</feature>
<evidence type="ECO:0000256" key="2">
    <source>
        <dbReference type="ARBA" id="ARBA00022475"/>
    </source>
</evidence>
<evidence type="ECO:0000313" key="8">
    <source>
        <dbReference type="EMBL" id="QOV20286.1"/>
    </source>
</evidence>
<organism evidence="8 9">
    <name type="scientific">Blautia liquoris</name>
    <dbReference type="NCBI Taxonomy" id="2779518"/>
    <lineage>
        <taxon>Bacteria</taxon>
        <taxon>Bacillati</taxon>
        <taxon>Bacillota</taxon>
        <taxon>Clostridia</taxon>
        <taxon>Lachnospirales</taxon>
        <taxon>Lachnospiraceae</taxon>
        <taxon>Blautia</taxon>
    </lineage>
</organism>
<comment type="subcellular location">
    <subcellularLocation>
        <location evidence="1 6">Cell membrane</location>
        <topology evidence="1 6">Multi-pass membrane protein</topology>
    </subcellularLocation>
</comment>
<name>A0A7M2RIY1_9FIRM</name>
<evidence type="ECO:0000256" key="3">
    <source>
        <dbReference type="ARBA" id="ARBA00022692"/>
    </source>
</evidence>
<evidence type="ECO:0000256" key="6">
    <source>
        <dbReference type="PIRNR" id="PIRNR018968"/>
    </source>
</evidence>
<gene>
    <name evidence="8" type="ORF">INP51_04880</name>
</gene>
<dbReference type="Pfam" id="PF02687">
    <property type="entry name" value="FtsX"/>
    <property type="match status" value="1"/>
</dbReference>
<feature type="transmembrane region" description="Helical" evidence="6">
    <location>
        <begin position="284"/>
        <end position="309"/>
    </location>
</feature>
<dbReference type="InterPro" id="IPR052536">
    <property type="entry name" value="ABC-4_Integral_Memb_Prot"/>
</dbReference>
<dbReference type="AlphaFoldDB" id="A0A7M2RIY1"/>
<feature type="transmembrane region" description="Helical" evidence="6">
    <location>
        <begin position="106"/>
        <end position="129"/>
    </location>
</feature>
<feature type="transmembrane region" description="Helical" evidence="6">
    <location>
        <begin position="627"/>
        <end position="648"/>
    </location>
</feature>
<evidence type="ECO:0000259" key="7">
    <source>
        <dbReference type="Pfam" id="PF02687"/>
    </source>
</evidence>